<organism evidence="1">
    <name type="scientific">mine drainage metagenome</name>
    <dbReference type="NCBI Taxonomy" id="410659"/>
    <lineage>
        <taxon>unclassified sequences</taxon>
        <taxon>metagenomes</taxon>
        <taxon>ecological metagenomes</taxon>
    </lineage>
</organism>
<reference evidence="1" key="2">
    <citation type="journal article" date="2014" name="ISME J.">
        <title>Microbial stratification in low pH oxic and suboxic macroscopic growths along an acid mine drainage.</title>
        <authorList>
            <person name="Mendez-Garcia C."/>
            <person name="Mesa V."/>
            <person name="Sprenger R.R."/>
            <person name="Richter M."/>
            <person name="Diez M.S."/>
            <person name="Solano J."/>
            <person name="Bargiela R."/>
            <person name="Golyshina O.V."/>
            <person name="Manteca A."/>
            <person name="Ramos J.L."/>
            <person name="Gallego J.R."/>
            <person name="Llorente I."/>
            <person name="Martins Dos Santos V.A."/>
            <person name="Jensen O.N."/>
            <person name="Pelaez A.I."/>
            <person name="Sanchez J."/>
            <person name="Ferrer M."/>
        </authorList>
    </citation>
    <scope>NUCLEOTIDE SEQUENCE</scope>
</reference>
<comment type="caution">
    <text evidence="1">The sequence shown here is derived from an EMBL/GenBank/DDBJ whole genome shotgun (WGS) entry which is preliminary data.</text>
</comment>
<accession>T0Z651</accession>
<name>T0Z651_9ZZZZ</name>
<dbReference type="AlphaFoldDB" id="T0Z651"/>
<evidence type="ECO:0000313" key="1">
    <source>
        <dbReference type="EMBL" id="EQD40518.1"/>
    </source>
</evidence>
<sequence>MSTERLIDIFTLMANHESEDPHGSSLCSVAKEITELSGAGISITSEDGGQEQLCASNDVAQGLLDLEMTFNEGPGHDASQNGTASEVSDLMGEGGQRWTFYSPEAVKLGARAVFG</sequence>
<feature type="non-terminal residue" evidence="1">
    <location>
        <position position="115"/>
    </location>
</feature>
<protein>
    <submittedName>
        <fullName evidence="1">Uncharacterized protein</fullName>
    </submittedName>
</protein>
<dbReference type="EMBL" id="AUZX01012066">
    <property type="protein sequence ID" value="EQD40518.1"/>
    <property type="molecule type" value="Genomic_DNA"/>
</dbReference>
<reference evidence="1" key="1">
    <citation type="submission" date="2013-08" db="EMBL/GenBank/DDBJ databases">
        <authorList>
            <person name="Mendez C."/>
            <person name="Richter M."/>
            <person name="Ferrer M."/>
            <person name="Sanchez J."/>
        </authorList>
    </citation>
    <scope>NUCLEOTIDE SEQUENCE</scope>
</reference>
<gene>
    <name evidence="1" type="ORF">B1A_16412</name>
</gene>
<proteinExistence type="predicted"/>